<sequence length="156" mass="18163">MNNSIEVMKEHVQAELGGMKEEIAELKSEVTLMKRSMASRPASMQSIPRSKVPRLKNFGGSRNAMELENFFCGLEKYFKASGIQEDEVKLRTAPLYLVDIAMIWWRRREADVEKGTCVMAIWDDFKREIKKQFYPDNMEFEAHSMLRRLTHRGGVQ</sequence>
<protein>
    <recommendedName>
        <fullName evidence="1">Retrotransposon gag domain-containing protein</fullName>
    </recommendedName>
</protein>
<keyword evidence="3" id="KW-1185">Reference proteome</keyword>
<feature type="domain" description="Retrotransposon gag" evidence="1">
    <location>
        <begin position="93"/>
        <end position="151"/>
    </location>
</feature>
<dbReference type="Pfam" id="PF03732">
    <property type="entry name" value="Retrotrans_gag"/>
    <property type="match status" value="1"/>
</dbReference>
<gene>
    <name evidence="2" type="ORF">LTRI10_LOCUS7896</name>
</gene>
<dbReference type="InterPro" id="IPR005162">
    <property type="entry name" value="Retrotrans_gag_dom"/>
</dbReference>
<dbReference type="AlphaFoldDB" id="A0AAV2CVA3"/>
<evidence type="ECO:0000313" key="2">
    <source>
        <dbReference type="EMBL" id="CAL1360459.1"/>
    </source>
</evidence>
<dbReference type="Proteomes" id="UP001497516">
    <property type="component" value="Chromosome 10"/>
</dbReference>
<evidence type="ECO:0000313" key="3">
    <source>
        <dbReference type="Proteomes" id="UP001497516"/>
    </source>
</evidence>
<dbReference type="EMBL" id="OZ034814">
    <property type="protein sequence ID" value="CAL1360459.1"/>
    <property type="molecule type" value="Genomic_DNA"/>
</dbReference>
<name>A0AAV2CVA3_9ROSI</name>
<organism evidence="2 3">
    <name type="scientific">Linum trigynum</name>
    <dbReference type="NCBI Taxonomy" id="586398"/>
    <lineage>
        <taxon>Eukaryota</taxon>
        <taxon>Viridiplantae</taxon>
        <taxon>Streptophyta</taxon>
        <taxon>Embryophyta</taxon>
        <taxon>Tracheophyta</taxon>
        <taxon>Spermatophyta</taxon>
        <taxon>Magnoliopsida</taxon>
        <taxon>eudicotyledons</taxon>
        <taxon>Gunneridae</taxon>
        <taxon>Pentapetalae</taxon>
        <taxon>rosids</taxon>
        <taxon>fabids</taxon>
        <taxon>Malpighiales</taxon>
        <taxon>Linaceae</taxon>
        <taxon>Linum</taxon>
    </lineage>
</organism>
<evidence type="ECO:0000259" key="1">
    <source>
        <dbReference type="Pfam" id="PF03732"/>
    </source>
</evidence>
<accession>A0AAV2CVA3</accession>
<reference evidence="2 3" key="1">
    <citation type="submission" date="2024-04" db="EMBL/GenBank/DDBJ databases">
        <authorList>
            <person name="Fracassetti M."/>
        </authorList>
    </citation>
    <scope>NUCLEOTIDE SEQUENCE [LARGE SCALE GENOMIC DNA]</scope>
</reference>
<proteinExistence type="predicted"/>